<dbReference type="Proteomes" id="UP000273083">
    <property type="component" value="Unassembled WGS sequence"/>
</dbReference>
<organism evidence="2 3">
    <name type="scientific">Mobilisporobacter senegalensis</name>
    <dbReference type="NCBI Taxonomy" id="1329262"/>
    <lineage>
        <taxon>Bacteria</taxon>
        <taxon>Bacillati</taxon>
        <taxon>Bacillota</taxon>
        <taxon>Clostridia</taxon>
        <taxon>Lachnospirales</taxon>
        <taxon>Lachnospiraceae</taxon>
        <taxon>Mobilisporobacter</taxon>
    </lineage>
</organism>
<feature type="transmembrane region" description="Helical" evidence="1">
    <location>
        <begin position="54"/>
        <end position="73"/>
    </location>
</feature>
<sequence>MAALSKYNFIRDDFSPIIQLICYIGMLTVIILGLKQKESADEYARLILGKIDSICITFIMIILMILAAFIGGPMFKKYSMTRDDISMLLCLILVIITTLKAFLFLLYNRRGI</sequence>
<proteinExistence type="predicted"/>
<reference evidence="2 3" key="1">
    <citation type="submission" date="2018-11" db="EMBL/GenBank/DDBJ databases">
        <title>Genomic Encyclopedia of Type Strains, Phase IV (KMG-IV): sequencing the most valuable type-strain genomes for metagenomic binning, comparative biology and taxonomic classification.</title>
        <authorList>
            <person name="Goeker M."/>
        </authorList>
    </citation>
    <scope>NUCLEOTIDE SEQUENCE [LARGE SCALE GENOMIC DNA]</scope>
    <source>
        <strain evidence="2 3">DSM 26537</strain>
    </source>
</reference>
<dbReference type="AlphaFoldDB" id="A0A3N1XVC9"/>
<keyword evidence="3" id="KW-1185">Reference proteome</keyword>
<keyword evidence="1" id="KW-0812">Transmembrane</keyword>
<keyword evidence="1" id="KW-1133">Transmembrane helix</keyword>
<keyword evidence="1" id="KW-0472">Membrane</keyword>
<evidence type="ECO:0000256" key="1">
    <source>
        <dbReference type="SAM" id="Phobius"/>
    </source>
</evidence>
<protein>
    <submittedName>
        <fullName evidence="2">Uncharacterized protein</fullName>
    </submittedName>
</protein>
<dbReference type="EMBL" id="RJVG01000002">
    <property type="protein sequence ID" value="ROR30569.1"/>
    <property type="molecule type" value="Genomic_DNA"/>
</dbReference>
<gene>
    <name evidence="2" type="ORF">EDD66_102221</name>
</gene>
<feature type="transmembrane region" description="Helical" evidence="1">
    <location>
        <begin position="14"/>
        <end position="34"/>
    </location>
</feature>
<comment type="caution">
    <text evidence="2">The sequence shown here is derived from an EMBL/GenBank/DDBJ whole genome shotgun (WGS) entry which is preliminary data.</text>
</comment>
<accession>A0A3N1XVC9</accession>
<evidence type="ECO:0000313" key="3">
    <source>
        <dbReference type="Proteomes" id="UP000273083"/>
    </source>
</evidence>
<evidence type="ECO:0000313" key="2">
    <source>
        <dbReference type="EMBL" id="ROR30569.1"/>
    </source>
</evidence>
<name>A0A3N1XVC9_9FIRM</name>
<feature type="transmembrane region" description="Helical" evidence="1">
    <location>
        <begin position="85"/>
        <end position="107"/>
    </location>
</feature>